<dbReference type="Pfam" id="PF20684">
    <property type="entry name" value="Fung_rhodopsin"/>
    <property type="match status" value="2"/>
</dbReference>
<dbReference type="PANTHER" id="PTHR39614:SF2">
    <property type="entry name" value="INTEGRAL MEMBRANE PROTEIN"/>
    <property type="match status" value="1"/>
</dbReference>
<dbReference type="InterPro" id="IPR049326">
    <property type="entry name" value="Rhodopsin_dom_fungi"/>
</dbReference>
<feature type="domain" description="Rhodopsin" evidence="3">
    <location>
        <begin position="38"/>
        <end position="138"/>
    </location>
</feature>
<gene>
    <name evidence="4" type="ORF">PTRG_09638</name>
</gene>
<accession>B2WI29</accession>
<protein>
    <recommendedName>
        <fullName evidence="3">Rhodopsin domain-containing protein</fullName>
    </recommendedName>
</protein>
<dbReference type="AlphaFoldDB" id="B2WI29"/>
<feature type="transmembrane region" description="Helical" evidence="2">
    <location>
        <begin position="201"/>
        <end position="227"/>
    </location>
</feature>
<feature type="transmembrane region" description="Helical" evidence="2">
    <location>
        <begin position="20"/>
        <end position="42"/>
    </location>
</feature>
<name>B2WI29_PYRTR</name>
<dbReference type="Proteomes" id="UP000001471">
    <property type="component" value="Unassembled WGS sequence"/>
</dbReference>
<dbReference type="GeneID" id="6347929"/>
<reference evidence="5" key="1">
    <citation type="journal article" date="2013" name="G3 (Bethesda)">
        <title>Comparative genomics of a plant-pathogenic fungus, Pyrenophora tritici-repentis, reveals transduplication and the impact of repeat elements on pathogenicity and population divergence.</title>
        <authorList>
            <person name="Manning V.A."/>
            <person name="Pandelova I."/>
            <person name="Dhillon B."/>
            <person name="Wilhelm L.J."/>
            <person name="Goodwin S.B."/>
            <person name="Berlin A.M."/>
            <person name="Figueroa M."/>
            <person name="Freitag M."/>
            <person name="Hane J.K."/>
            <person name="Henrissat B."/>
            <person name="Holman W.H."/>
            <person name="Kodira C.D."/>
            <person name="Martin J."/>
            <person name="Oliver R.P."/>
            <person name="Robbertse B."/>
            <person name="Schackwitz W."/>
            <person name="Schwartz D.C."/>
            <person name="Spatafora J.W."/>
            <person name="Turgeon B.G."/>
            <person name="Yandava C."/>
            <person name="Young S."/>
            <person name="Zhou S."/>
            <person name="Zeng Q."/>
            <person name="Grigoriev I.V."/>
            <person name="Ma L.-J."/>
            <person name="Ciuffetti L.M."/>
        </authorList>
    </citation>
    <scope>NUCLEOTIDE SEQUENCE [LARGE SCALE GENOMIC DNA]</scope>
    <source>
        <strain evidence="5">Pt-1C-BFP</strain>
    </source>
</reference>
<organism evidence="4 5">
    <name type="scientific">Pyrenophora tritici-repentis (strain Pt-1C-BFP)</name>
    <name type="common">Wheat tan spot fungus</name>
    <name type="synonym">Drechslera tritici-repentis</name>
    <dbReference type="NCBI Taxonomy" id="426418"/>
    <lineage>
        <taxon>Eukaryota</taxon>
        <taxon>Fungi</taxon>
        <taxon>Dikarya</taxon>
        <taxon>Ascomycota</taxon>
        <taxon>Pezizomycotina</taxon>
        <taxon>Dothideomycetes</taxon>
        <taxon>Pleosporomycetidae</taxon>
        <taxon>Pleosporales</taxon>
        <taxon>Pleosporineae</taxon>
        <taxon>Pleosporaceae</taxon>
        <taxon>Pyrenophora</taxon>
    </lineage>
</organism>
<dbReference type="STRING" id="426418.B2WI29"/>
<dbReference type="HOGENOM" id="CLU_036632_1_3_1"/>
<evidence type="ECO:0000313" key="5">
    <source>
        <dbReference type="Proteomes" id="UP000001471"/>
    </source>
</evidence>
<dbReference type="RefSeq" id="XP_001939970.2">
    <property type="nucleotide sequence ID" value="XM_001939935.2"/>
</dbReference>
<feature type="transmembrane region" description="Helical" evidence="2">
    <location>
        <begin position="54"/>
        <end position="74"/>
    </location>
</feature>
<feature type="transmembrane region" description="Helical" evidence="2">
    <location>
        <begin position="102"/>
        <end position="120"/>
    </location>
</feature>
<dbReference type="EMBL" id="DS231625">
    <property type="protein sequence ID" value="EDU42689.1"/>
    <property type="molecule type" value="Genomic_DNA"/>
</dbReference>
<evidence type="ECO:0000313" key="4">
    <source>
        <dbReference type="EMBL" id="EDU42689.1"/>
    </source>
</evidence>
<evidence type="ECO:0000256" key="2">
    <source>
        <dbReference type="SAM" id="Phobius"/>
    </source>
</evidence>
<feature type="domain" description="Rhodopsin" evidence="3">
    <location>
        <begin position="171"/>
        <end position="249"/>
    </location>
</feature>
<feature type="region of interest" description="Disordered" evidence="1">
    <location>
        <begin position="279"/>
        <end position="353"/>
    </location>
</feature>
<feature type="compositionally biased region" description="Low complexity" evidence="1">
    <location>
        <begin position="341"/>
        <end position="353"/>
    </location>
</feature>
<feature type="transmembrane region" description="Helical" evidence="2">
    <location>
        <begin position="174"/>
        <end position="195"/>
    </location>
</feature>
<feature type="compositionally biased region" description="Basic and acidic residues" evidence="1">
    <location>
        <begin position="329"/>
        <end position="340"/>
    </location>
</feature>
<evidence type="ECO:0000259" key="3">
    <source>
        <dbReference type="Pfam" id="PF20684"/>
    </source>
</evidence>
<dbReference type="eggNOG" id="ENOG502SPVV">
    <property type="taxonomic scope" value="Eukaryota"/>
</dbReference>
<dbReference type="KEGG" id="ptrr:6347929"/>
<keyword evidence="2" id="KW-0812">Transmembrane</keyword>
<keyword evidence="2" id="KW-1133">Transmembrane helix</keyword>
<dbReference type="PANTHER" id="PTHR39614">
    <property type="entry name" value="INTEGRAL MEMBRANE PROTEIN"/>
    <property type="match status" value="1"/>
</dbReference>
<evidence type="ECO:0000256" key="1">
    <source>
        <dbReference type="SAM" id="MobiDB-lite"/>
    </source>
</evidence>
<keyword evidence="2" id="KW-0472">Membrane</keyword>
<sequence>MAAEAIPPPYVITAHDKRGLIVVTGAVVLAFVWSCFSIRIWLRLKSREWRSDDWWLAAATILDTVQTAVIFHLVDLGLGASQDGLSSSQLERIGKEGFTTQILYILVLLASKLSVLFLYLRLSPGGSHRLATWSLAALSGHTRSRLIVPTGYTPQYLDFFGALIDQLQWPKWQAVAALDIFTECLIFMIAIQLVYSLHMHFFAKFLVVMAFGARLPVIAIAAIRLYYMNGRIRGSSYTFEFIVATQWQMGYAIMSSTITGMAPFLKPFDSNYVASYKHSDQSTHNRHTVPNSSMDTSVLPPRRKMSSGGLSESYLMETLPSRRGSKQTLPERHSSLEHIRSTSTSRAAQSATMTADEQFCPTHRYRGHETEVWVGERSLSMTQQEMMQGASSGNKRQKLVIGKKKEFKIEVDRVSRDF</sequence>
<proteinExistence type="predicted"/>
<dbReference type="OrthoDB" id="3918601at2759"/>
<dbReference type="InParanoid" id="B2WI29"/>
<dbReference type="OMA" id="DDKHHAG"/>